<dbReference type="InterPro" id="IPR008613">
    <property type="entry name" value="Excalibur_Ca-bd_domain"/>
</dbReference>
<dbReference type="SMART" id="SM00894">
    <property type="entry name" value="Excalibur"/>
    <property type="match status" value="1"/>
</dbReference>
<evidence type="ECO:0000313" key="3">
    <source>
        <dbReference type="Proteomes" id="UP000445582"/>
    </source>
</evidence>
<accession>A0A844YHW4</accession>
<keyword evidence="3" id="KW-1185">Reference proteome</keyword>
<dbReference type="Proteomes" id="UP000445582">
    <property type="component" value="Unassembled WGS sequence"/>
</dbReference>
<dbReference type="AlphaFoldDB" id="A0A844YHW4"/>
<organism evidence="2 3">
    <name type="scientific">Qipengyuania oceanensis</name>
    <dbReference type="NCBI Taxonomy" id="1463597"/>
    <lineage>
        <taxon>Bacteria</taxon>
        <taxon>Pseudomonadati</taxon>
        <taxon>Pseudomonadota</taxon>
        <taxon>Alphaproteobacteria</taxon>
        <taxon>Sphingomonadales</taxon>
        <taxon>Erythrobacteraceae</taxon>
        <taxon>Qipengyuania</taxon>
    </lineage>
</organism>
<dbReference type="Pfam" id="PF05901">
    <property type="entry name" value="Excalibur"/>
    <property type="match status" value="1"/>
</dbReference>
<name>A0A844YHW4_9SPHN</name>
<dbReference type="EMBL" id="WTYN01000001">
    <property type="protein sequence ID" value="MXO63323.1"/>
    <property type="molecule type" value="Genomic_DNA"/>
</dbReference>
<protein>
    <recommendedName>
        <fullName evidence="1">Excalibur calcium-binding domain-containing protein</fullName>
    </recommendedName>
</protein>
<reference evidence="2 3" key="1">
    <citation type="submission" date="2019-12" db="EMBL/GenBank/DDBJ databases">
        <title>Genomic-based taxomic classification of the family Erythrobacteraceae.</title>
        <authorList>
            <person name="Xu L."/>
        </authorList>
    </citation>
    <scope>NUCLEOTIDE SEQUENCE [LARGE SCALE GENOMIC DNA]</scope>
    <source>
        <strain evidence="2 3">MCCC 1A09965</strain>
    </source>
</reference>
<dbReference type="OrthoDB" id="5366081at2"/>
<evidence type="ECO:0000259" key="1">
    <source>
        <dbReference type="SMART" id="SM00894"/>
    </source>
</evidence>
<gene>
    <name evidence="2" type="ORF">GRI48_09895</name>
</gene>
<sequence length="79" mass="8403">MVSGALAPPILAAGVWYFAPAVMPLDPQENARLEQVMASVYYPGCDQVRAAGKAPLRYGDPGYRPEMDGDGDGLACEPF</sequence>
<feature type="domain" description="Excalibur calcium-binding" evidence="1">
    <location>
        <begin position="41"/>
        <end position="77"/>
    </location>
</feature>
<comment type="caution">
    <text evidence="2">The sequence shown here is derived from an EMBL/GenBank/DDBJ whole genome shotgun (WGS) entry which is preliminary data.</text>
</comment>
<proteinExistence type="predicted"/>
<evidence type="ECO:0000313" key="2">
    <source>
        <dbReference type="EMBL" id="MXO63323.1"/>
    </source>
</evidence>